<evidence type="ECO:0000313" key="1">
    <source>
        <dbReference type="EMBL" id="CAJ0593672.1"/>
    </source>
</evidence>
<accession>A0AA36DVF2</accession>
<dbReference type="EMBL" id="CATQJL010000112">
    <property type="protein sequence ID" value="CAJ0593672.1"/>
    <property type="molecule type" value="Genomic_DNA"/>
</dbReference>
<gene>
    <name evidence="1" type="ORF">CYNAS_LOCUS5655</name>
</gene>
<evidence type="ECO:0000313" key="2">
    <source>
        <dbReference type="Proteomes" id="UP001176961"/>
    </source>
</evidence>
<protein>
    <submittedName>
        <fullName evidence="1">Uncharacterized protein</fullName>
    </submittedName>
</protein>
<dbReference type="AlphaFoldDB" id="A0AA36DVF2"/>
<dbReference type="Proteomes" id="UP001176961">
    <property type="component" value="Unassembled WGS sequence"/>
</dbReference>
<sequence>MEGTKEFLAPPFAPAFTLQKAPRTFAQQRSNPAPTPFFTGLIRRLRADGRAQFQLVRNLNRTSRCVKLVILRKAQEDILRVVVSVAL</sequence>
<reference evidence="1" key="1">
    <citation type="submission" date="2023-07" db="EMBL/GenBank/DDBJ databases">
        <authorList>
            <consortium name="CYATHOMIX"/>
        </authorList>
    </citation>
    <scope>NUCLEOTIDE SEQUENCE</scope>
    <source>
        <strain evidence="1">N/A</strain>
    </source>
</reference>
<organism evidence="1 2">
    <name type="scientific">Cylicocyclus nassatus</name>
    <name type="common">Nematode worm</name>
    <dbReference type="NCBI Taxonomy" id="53992"/>
    <lineage>
        <taxon>Eukaryota</taxon>
        <taxon>Metazoa</taxon>
        <taxon>Ecdysozoa</taxon>
        <taxon>Nematoda</taxon>
        <taxon>Chromadorea</taxon>
        <taxon>Rhabditida</taxon>
        <taxon>Rhabditina</taxon>
        <taxon>Rhabditomorpha</taxon>
        <taxon>Strongyloidea</taxon>
        <taxon>Strongylidae</taxon>
        <taxon>Cylicocyclus</taxon>
    </lineage>
</organism>
<proteinExistence type="predicted"/>
<comment type="caution">
    <text evidence="1">The sequence shown here is derived from an EMBL/GenBank/DDBJ whole genome shotgun (WGS) entry which is preliminary data.</text>
</comment>
<keyword evidence="2" id="KW-1185">Reference proteome</keyword>
<name>A0AA36DVF2_CYLNA</name>